<feature type="domain" description="Methyltransferase FkbM" evidence="1">
    <location>
        <begin position="322"/>
        <end position="465"/>
    </location>
</feature>
<keyword evidence="3" id="KW-1185">Reference proteome</keyword>
<organism evidence="2 3">
    <name type="scientific">Polynucleobacter kasalickyi</name>
    <dbReference type="NCBI Taxonomy" id="1938817"/>
    <lineage>
        <taxon>Bacteria</taxon>
        <taxon>Pseudomonadati</taxon>
        <taxon>Pseudomonadota</taxon>
        <taxon>Betaproteobacteria</taxon>
        <taxon>Burkholderiales</taxon>
        <taxon>Burkholderiaceae</taxon>
        <taxon>Polynucleobacter</taxon>
    </lineage>
</organism>
<protein>
    <submittedName>
        <fullName evidence="2">Methyltransferase, FkbM family</fullName>
    </submittedName>
</protein>
<name>A0A1W1Y2P7_9BURK</name>
<dbReference type="Pfam" id="PF05050">
    <property type="entry name" value="Methyltransf_21"/>
    <property type="match status" value="1"/>
</dbReference>
<dbReference type="EMBL" id="FWXJ01000001">
    <property type="protein sequence ID" value="SMC30081.1"/>
    <property type="molecule type" value="Genomic_DNA"/>
</dbReference>
<gene>
    <name evidence="2" type="ORF">SAMN06296008_10118</name>
</gene>
<reference evidence="2 3" key="1">
    <citation type="submission" date="2017-04" db="EMBL/GenBank/DDBJ databases">
        <authorList>
            <person name="Afonso C.L."/>
            <person name="Miller P.J."/>
            <person name="Scott M.A."/>
            <person name="Spackman E."/>
            <person name="Goraichik I."/>
            <person name="Dimitrov K.M."/>
            <person name="Suarez D.L."/>
            <person name="Swayne D.E."/>
        </authorList>
    </citation>
    <scope>NUCLEOTIDE SEQUENCE [LARGE SCALE GENOMIC DNA]</scope>
    <source>
        <strain evidence="2 3">VK13</strain>
    </source>
</reference>
<keyword evidence="2" id="KW-0489">Methyltransferase</keyword>
<dbReference type="Gene3D" id="3.40.50.150">
    <property type="entry name" value="Vaccinia Virus protein VP39"/>
    <property type="match status" value="1"/>
</dbReference>
<dbReference type="InterPro" id="IPR006342">
    <property type="entry name" value="FkbM_mtfrase"/>
</dbReference>
<dbReference type="InterPro" id="IPR029063">
    <property type="entry name" value="SAM-dependent_MTases_sf"/>
</dbReference>
<dbReference type="GO" id="GO:0032259">
    <property type="term" value="P:methylation"/>
    <property type="evidence" value="ECO:0007669"/>
    <property type="project" value="UniProtKB-KW"/>
</dbReference>
<keyword evidence="2" id="KW-0808">Transferase</keyword>
<dbReference type="Proteomes" id="UP000192708">
    <property type="component" value="Unassembled WGS sequence"/>
</dbReference>
<dbReference type="RefSeq" id="WP_084281821.1">
    <property type="nucleotide sequence ID" value="NZ_FWXJ01000001.1"/>
</dbReference>
<dbReference type="NCBIfam" id="TIGR01444">
    <property type="entry name" value="fkbM_fam"/>
    <property type="match status" value="1"/>
</dbReference>
<dbReference type="OrthoDB" id="5329963at2"/>
<evidence type="ECO:0000259" key="1">
    <source>
        <dbReference type="Pfam" id="PF05050"/>
    </source>
</evidence>
<evidence type="ECO:0000313" key="3">
    <source>
        <dbReference type="Proteomes" id="UP000192708"/>
    </source>
</evidence>
<accession>A0A1W1Y2P7</accession>
<sequence length="488" mass="55008">MKLIIGTSLASSPSLRAVINQFTKEGKIFWLKEGNHSIDSIQSESLIHSLDEINNTDSVFILVVSPDTQHEDFGDKKILRVYERKESGWNSDPHAVVIDELSQIDTLLEMNKYPGMTQLLSCYGNSADEFKAMILDQYRDALEAMKNAKGIAVFNAQRLGEFVAKSLISSGGNVLTFIDNGTSKHGTKVADIPVISLAELTDKQTPIIIATTRFSKSIAKQLKANGFNNYLPYPVLSLIDPELYPHEIPYIGIQEDFAQNIPRHLGVFLSLIDDKSREVHDGLIQYRLKYDAAYADAVSDQYDRQYFDEKLISYSQDGIFVDLGGYDGDTVEKYIQFGESVYKKIYLFEPDETILERAKIRLKNFEGIEYVPTGAYSKDGELRFSASGRTNGFFSEVGDLIIPVQKLDSVVKEDPILIKMDIEGSEKDALIGATKTIQRSKPKLAIAAYHFATDLWRLVDVIREINPSYKFYFRHYSETGLESVIYAI</sequence>
<proteinExistence type="predicted"/>
<dbReference type="AlphaFoldDB" id="A0A1W1Y2P7"/>
<dbReference type="SUPFAM" id="SSF53335">
    <property type="entry name" value="S-adenosyl-L-methionine-dependent methyltransferases"/>
    <property type="match status" value="1"/>
</dbReference>
<evidence type="ECO:0000313" key="2">
    <source>
        <dbReference type="EMBL" id="SMC30081.1"/>
    </source>
</evidence>
<dbReference type="STRING" id="1938817.SAMN06296008_10118"/>
<dbReference type="GO" id="GO:0008168">
    <property type="term" value="F:methyltransferase activity"/>
    <property type="evidence" value="ECO:0007669"/>
    <property type="project" value="UniProtKB-KW"/>
</dbReference>